<dbReference type="Gene3D" id="1.25.40.10">
    <property type="entry name" value="Tetratricopeptide repeat domain"/>
    <property type="match status" value="2"/>
</dbReference>
<keyword evidence="1" id="KW-0677">Repeat</keyword>
<gene>
    <name evidence="5" type="ORF">KFL_000160410</name>
</gene>
<dbReference type="EMBL" id="DF236965">
    <property type="protein sequence ID" value="GAQ78638.1"/>
    <property type="molecule type" value="Genomic_DNA"/>
</dbReference>
<feature type="compositionally biased region" description="Basic and acidic residues" evidence="4">
    <location>
        <begin position="532"/>
        <end position="542"/>
    </location>
</feature>
<dbReference type="InterPro" id="IPR019734">
    <property type="entry name" value="TPR_rpt"/>
</dbReference>
<evidence type="ECO:0000313" key="5">
    <source>
        <dbReference type="EMBL" id="GAQ78638.1"/>
    </source>
</evidence>
<feature type="compositionally biased region" description="Basic and acidic residues" evidence="4">
    <location>
        <begin position="896"/>
        <end position="912"/>
    </location>
</feature>
<dbReference type="InterPro" id="IPR011990">
    <property type="entry name" value="TPR-like_helical_dom_sf"/>
</dbReference>
<sequence>MCSALTLGVSGLYFYRRHRDMITYADTDAFYQACAGALGEQGTDPRREKEDLVTSAALITAGELTKANVILERIVQRDPDNCESLHMQAVVAFRHGEMDMAKIAVDRAIKVEPEAHFYNTRGLIQLRLRNKEAATADFEEAIRIKPELVPALVNLGHVKLVEGRLPEAVTYLEKALTREPNYFKALYNLGLAHLAMKKTDIACIELEDAQELCPKEHLSDTSYQAGIAYLRLGRIEEARKSLERAAGPGHHIRGSYRHPYSVCKLAHLFLWEGKVKAAGEKYLAALEIEPECAEATCGLGVVEWAQGRFLEAEELFALALESDLGLAPAVHWMVQSLLDQERDTEAFEVYADAVKWFKRQEDAAVQQKAQPDLLTVARSAVSMSVRSKPDVLRAPVKNGLSGLYAAGMVLSEIGALQENKEVGLIGFGLSLDQWKGYWCEQGEKEESLDDGEPLQGDVMAEALGMLPAGESVPDGALFPGSSGAGSVPGSEPRSAASSGAGADRRPGAGSTGSTEVGKPAQAPRRAGFGSGADERAKRRSSEAEDGPPLVAEAEPDEQLLPGSVRSEEGDQIGAPSPKNKKWTKRRPLENVPSRRAPKPVSLELAEKDEMVAENAGGTLSQIRPPVSEADWRWPEEGPTGAQRVPRHYRRAVLISSRVKNAALLAAATLDDVDAIEFDWATWTLDDITTAMNRRLEGSSIEGVALVSHNTKKGAIGLVRGGHTSLASLIKPDVQQFWVRVSACLDGNRHNFLSFDAGAALNSLASPKQGRIDLLGCGLADAKGEELLDELRTLTFADVSTSLDDLIENPPEVPERCILAEDEPALGYFHPTLLVEWLASPETSDSMLDRLNSKRRSFEGPDMVRRRSSMESISESNPQTARLVGSKPSSPRLPDGQSHEPDHHHGHHPENGHHPGNGHHHVRPDTSPPEVYDFEIPGPSAPLRKAHSDKKRDARASPVPVRTAFPEAPGEASGRGTDEGGQMGSGLSPQKLSGENGNPGIEPGGGTSKLDPGVGKGLPEIISAREGATLKGSPKLSPSVEAETENPSLLFRPRKVPTSKK</sequence>
<dbReference type="SUPFAM" id="SSF48452">
    <property type="entry name" value="TPR-like"/>
    <property type="match status" value="2"/>
</dbReference>
<keyword evidence="5" id="KW-0808">Transferase</keyword>
<feature type="compositionally biased region" description="Basic residues" evidence="4">
    <location>
        <begin position="1051"/>
        <end position="1060"/>
    </location>
</feature>
<evidence type="ECO:0000256" key="3">
    <source>
        <dbReference type="PROSITE-ProRule" id="PRU00339"/>
    </source>
</evidence>
<protein>
    <submittedName>
        <fullName evidence="5">Polypeptide N-acetylglucosaminyltransferase</fullName>
    </submittedName>
</protein>
<dbReference type="Pfam" id="PF13432">
    <property type="entry name" value="TPR_16"/>
    <property type="match status" value="2"/>
</dbReference>
<organism evidence="5 6">
    <name type="scientific">Klebsormidium nitens</name>
    <name type="common">Green alga</name>
    <name type="synonym">Ulothrix nitens</name>
    <dbReference type="NCBI Taxonomy" id="105231"/>
    <lineage>
        <taxon>Eukaryota</taxon>
        <taxon>Viridiplantae</taxon>
        <taxon>Streptophyta</taxon>
        <taxon>Klebsormidiophyceae</taxon>
        <taxon>Klebsormidiales</taxon>
        <taxon>Klebsormidiaceae</taxon>
        <taxon>Klebsormidium</taxon>
    </lineage>
</organism>
<evidence type="ECO:0000256" key="4">
    <source>
        <dbReference type="SAM" id="MobiDB-lite"/>
    </source>
</evidence>
<dbReference type="Pfam" id="PF13181">
    <property type="entry name" value="TPR_8"/>
    <property type="match status" value="2"/>
</dbReference>
<name>A0A1Y1HS33_KLENI</name>
<dbReference type="PANTHER" id="PTHR44858">
    <property type="entry name" value="TETRATRICOPEPTIDE REPEAT PROTEIN 6"/>
    <property type="match status" value="1"/>
</dbReference>
<evidence type="ECO:0000256" key="2">
    <source>
        <dbReference type="ARBA" id="ARBA00022803"/>
    </source>
</evidence>
<feature type="compositionally biased region" description="Basic and acidic residues" evidence="4">
    <location>
        <begin position="847"/>
        <end position="868"/>
    </location>
</feature>
<keyword evidence="2 3" id="KW-0802">TPR repeat</keyword>
<evidence type="ECO:0000313" key="6">
    <source>
        <dbReference type="Proteomes" id="UP000054558"/>
    </source>
</evidence>
<dbReference type="OrthoDB" id="546201at2759"/>
<feature type="region of interest" description="Disordered" evidence="4">
    <location>
        <begin position="470"/>
        <end position="600"/>
    </location>
</feature>
<reference evidence="5 6" key="1">
    <citation type="journal article" date="2014" name="Nat. Commun.">
        <title>Klebsormidium flaccidum genome reveals primary factors for plant terrestrial adaptation.</title>
        <authorList>
            <person name="Hori K."/>
            <person name="Maruyama F."/>
            <person name="Fujisawa T."/>
            <person name="Togashi T."/>
            <person name="Yamamoto N."/>
            <person name="Seo M."/>
            <person name="Sato S."/>
            <person name="Yamada T."/>
            <person name="Mori H."/>
            <person name="Tajima N."/>
            <person name="Moriyama T."/>
            <person name="Ikeuchi M."/>
            <person name="Watanabe M."/>
            <person name="Wada H."/>
            <person name="Kobayashi K."/>
            <person name="Saito M."/>
            <person name="Masuda T."/>
            <person name="Sasaki-Sekimoto Y."/>
            <person name="Mashiguchi K."/>
            <person name="Awai K."/>
            <person name="Shimojima M."/>
            <person name="Masuda S."/>
            <person name="Iwai M."/>
            <person name="Nobusawa T."/>
            <person name="Narise T."/>
            <person name="Kondo S."/>
            <person name="Saito H."/>
            <person name="Sato R."/>
            <person name="Murakawa M."/>
            <person name="Ihara Y."/>
            <person name="Oshima-Yamada Y."/>
            <person name="Ohtaka K."/>
            <person name="Satoh M."/>
            <person name="Sonobe K."/>
            <person name="Ishii M."/>
            <person name="Ohtani R."/>
            <person name="Kanamori-Sato M."/>
            <person name="Honoki R."/>
            <person name="Miyazaki D."/>
            <person name="Mochizuki H."/>
            <person name="Umetsu J."/>
            <person name="Higashi K."/>
            <person name="Shibata D."/>
            <person name="Kamiya Y."/>
            <person name="Sato N."/>
            <person name="Nakamura Y."/>
            <person name="Tabata S."/>
            <person name="Ida S."/>
            <person name="Kurokawa K."/>
            <person name="Ohta H."/>
        </authorList>
    </citation>
    <scope>NUCLEOTIDE SEQUENCE [LARGE SCALE GENOMIC DNA]</scope>
    <source>
        <strain evidence="5 6">NIES-2285</strain>
    </source>
</reference>
<dbReference type="InterPro" id="IPR050498">
    <property type="entry name" value="Ycf3"/>
</dbReference>
<dbReference type="PROSITE" id="PS50005">
    <property type="entry name" value="TPR"/>
    <property type="match status" value="2"/>
</dbReference>
<keyword evidence="5" id="KW-0328">Glycosyltransferase</keyword>
<dbReference type="STRING" id="105231.A0A1Y1HS33"/>
<dbReference type="GO" id="GO:0016757">
    <property type="term" value="F:glycosyltransferase activity"/>
    <property type="evidence" value="ECO:0007669"/>
    <property type="project" value="UniProtKB-KW"/>
</dbReference>
<proteinExistence type="predicted"/>
<dbReference type="SMART" id="SM00028">
    <property type="entry name" value="TPR"/>
    <property type="match status" value="7"/>
</dbReference>
<feature type="repeat" description="TPR" evidence="3">
    <location>
        <begin position="115"/>
        <end position="148"/>
    </location>
</feature>
<dbReference type="PANTHER" id="PTHR44858:SF1">
    <property type="entry name" value="UDP-N-ACETYLGLUCOSAMINE--PEPTIDE N-ACETYLGLUCOSAMINYLTRANSFERASE SPINDLY-RELATED"/>
    <property type="match status" value="1"/>
</dbReference>
<dbReference type="Proteomes" id="UP000054558">
    <property type="component" value="Unassembled WGS sequence"/>
</dbReference>
<evidence type="ECO:0000256" key="1">
    <source>
        <dbReference type="ARBA" id="ARBA00022737"/>
    </source>
</evidence>
<feature type="compositionally biased region" description="Low complexity" evidence="4">
    <location>
        <begin position="479"/>
        <end position="501"/>
    </location>
</feature>
<dbReference type="AlphaFoldDB" id="A0A1Y1HS33"/>
<keyword evidence="6" id="KW-1185">Reference proteome</keyword>
<feature type="region of interest" description="Disordered" evidence="4">
    <location>
        <begin position="847"/>
        <end position="1060"/>
    </location>
</feature>
<feature type="repeat" description="TPR" evidence="3">
    <location>
        <begin position="149"/>
        <end position="182"/>
    </location>
</feature>
<accession>A0A1Y1HS33</accession>